<evidence type="ECO:0000313" key="2">
    <source>
        <dbReference type="Proteomes" id="UP000234323"/>
    </source>
</evidence>
<proteinExistence type="predicted"/>
<protein>
    <submittedName>
        <fullName evidence="1">Uncharacterized protein</fullName>
    </submittedName>
</protein>
<evidence type="ECO:0000313" key="1">
    <source>
        <dbReference type="EMBL" id="PKY55088.1"/>
    </source>
</evidence>
<comment type="caution">
    <text evidence="1">The sequence shown here is derived from an EMBL/GenBank/DDBJ whole genome shotgun (WGS) entry which is preliminary data.</text>
</comment>
<dbReference type="AlphaFoldDB" id="A0A2I1H890"/>
<organism evidence="1 2">
    <name type="scientific">Rhizophagus irregularis</name>
    <dbReference type="NCBI Taxonomy" id="588596"/>
    <lineage>
        <taxon>Eukaryota</taxon>
        <taxon>Fungi</taxon>
        <taxon>Fungi incertae sedis</taxon>
        <taxon>Mucoromycota</taxon>
        <taxon>Glomeromycotina</taxon>
        <taxon>Glomeromycetes</taxon>
        <taxon>Glomerales</taxon>
        <taxon>Glomeraceae</taxon>
        <taxon>Rhizophagus</taxon>
    </lineage>
</organism>
<name>A0A2I1H890_9GLOM</name>
<dbReference type="Proteomes" id="UP000234323">
    <property type="component" value="Unassembled WGS sequence"/>
</dbReference>
<dbReference type="VEuPathDB" id="FungiDB:RhiirA1_473168"/>
<dbReference type="EMBL" id="LLXI01001769">
    <property type="protein sequence ID" value="PKY55088.1"/>
    <property type="molecule type" value="Genomic_DNA"/>
</dbReference>
<reference evidence="1 2" key="1">
    <citation type="submission" date="2015-10" db="EMBL/GenBank/DDBJ databases">
        <title>Genome analyses suggest a sexual origin of heterokaryosis in a supposedly ancient asexual fungus.</title>
        <authorList>
            <person name="Ropars J."/>
            <person name="Sedzielewska K."/>
            <person name="Noel J."/>
            <person name="Charron P."/>
            <person name="Farinelli L."/>
            <person name="Marton T."/>
            <person name="Kruger M."/>
            <person name="Pelin A."/>
            <person name="Brachmann A."/>
            <person name="Corradi N."/>
        </authorList>
    </citation>
    <scope>NUCLEOTIDE SEQUENCE [LARGE SCALE GENOMIC DNA]</scope>
    <source>
        <strain evidence="1 2">A4</strain>
    </source>
</reference>
<dbReference type="VEuPathDB" id="FungiDB:FUN_025049"/>
<gene>
    <name evidence="1" type="ORF">RhiirA4_474326</name>
</gene>
<accession>A0A2I1H890</accession>
<keyword evidence="2" id="KW-1185">Reference proteome</keyword>
<sequence>MPCDHLFCDTSYTTQSKTSQRAKWQHVELKIWSFSDDIANNCKRRSKAMKEGHTPHYTVKALIDTSSCENFIRKSVVDKLGISYVKPPQRILKRVPNALGY</sequence>